<dbReference type="RefSeq" id="WP_057896471.1">
    <property type="nucleotide sequence ID" value="NZ_AZEH01000039.1"/>
</dbReference>
<dbReference type="PANTHER" id="PTHR30514:SF1">
    <property type="entry name" value="HTH-TYPE TRANSCRIPTIONAL REGULATOR HEXR-RELATED"/>
    <property type="match status" value="1"/>
</dbReference>
<evidence type="ECO:0000313" key="2">
    <source>
        <dbReference type="EMBL" id="KRL04508.1"/>
    </source>
</evidence>
<dbReference type="InterPro" id="IPR047640">
    <property type="entry name" value="RpiR-like"/>
</dbReference>
<accession>A0A0R1M8S6</accession>
<dbReference type="GO" id="GO:0097367">
    <property type="term" value="F:carbohydrate derivative binding"/>
    <property type="evidence" value="ECO:0007669"/>
    <property type="project" value="InterPro"/>
</dbReference>
<feature type="domain" description="HTH rpiR-type" evidence="1">
    <location>
        <begin position="2"/>
        <end position="78"/>
    </location>
</feature>
<keyword evidence="3" id="KW-1185">Reference proteome</keyword>
<dbReference type="EMBL" id="AZEH01000039">
    <property type="protein sequence ID" value="KRL04508.1"/>
    <property type="molecule type" value="Genomic_DNA"/>
</dbReference>
<dbReference type="SUPFAM" id="SSF53697">
    <property type="entry name" value="SIS domain"/>
    <property type="match status" value="1"/>
</dbReference>
<dbReference type="GO" id="GO:0003677">
    <property type="term" value="F:DNA binding"/>
    <property type="evidence" value="ECO:0007669"/>
    <property type="project" value="InterPro"/>
</dbReference>
<dbReference type="InterPro" id="IPR009057">
    <property type="entry name" value="Homeodomain-like_sf"/>
</dbReference>
<dbReference type="Pfam" id="PF01418">
    <property type="entry name" value="HTH_6"/>
    <property type="match status" value="1"/>
</dbReference>
<dbReference type="InterPro" id="IPR046348">
    <property type="entry name" value="SIS_dom_sf"/>
</dbReference>
<dbReference type="STRING" id="1423777.FD46_GL001639"/>
<evidence type="ECO:0000259" key="1">
    <source>
        <dbReference type="PROSITE" id="PS51071"/>
    </source>
</evidence>
<name>A0A0R1M8S6_9LACO</name>
<dbReference type="PATRIC" id="fig|1423777.3.peg.1690"/>
<dbReference type="OrthoDB" id="370421at2"/>
<dbReference type="InterPro" id="IPR000281">
    <property type="entry name" value="HTH_RpiR"/>
</dbReference>
<dbReference type="PANTHER" id="PTHR30514">
    <property type="entry name" value="GLUCOKINASE"/>
    <property type="match status" value="1"/>
</dbReference>
<protein>
    <submittedName>
        <fullName evidence="2">Transcriptional regulator</fullName>
    </submittedName>
</protein>
<dbReference type="InterPro" id="IPR036388">
    <property type="entry name" value="WH-like_DNA-bd_sf"/>
</dbReference>
<proteinExistence type="predicted"/>
<dbReference type="AlphaFoldDB" id="A0A0R1M8S6"/>
<dbReference type="GO" id="GO:1901135">
    <property type="term" value="P:carbohydrate derivative metabolic process"/>
    <property type="evidence" value="ECO:0007669"/>
    <property type="project" value="InterPro"/>
</dbReference>
<reference evidence="2 3" key="1">
    <citation type="journal article" date="2015" name="Genome Announc.">
        <title>Expanding the biotechnology potential of lactobacilli through comparative genomics of 213 strains and associated genera.</title>
        <authorList>
            <person name="Sun Z."/>
            <person name="Harris H.M."/>
            <person name="McCann A."/>
            <person name="Guo C."/>
            <person name="Argimon S."/>
            <person name="Zhang W."/>
            <person name="Yang X."/>
            <person name="Jeffery I.B."/>
            <person name="Cooney J.C."/>
            <person name="Kagawa T.F."/>
            <person name="Liu W."/>
            <person name="Song Y."/>
            <person name="Salvetti E."/>
            <person name="Wrobel A."/>
            <person name="Rasinkangas P."/>
            <person name="Parkhill J."/>
            <person name="Rea M.C."/>
            <person name="O'Sullivan O."/>
            <person name="Ritari J."/>
            <person name="Douillard F.P."/>
            <person name="Paul Ross R."/>
            <person name="Yang R."/>
            <person name="Briner A.E."/>
            <person name="Felis G.E."/>
            <person name="de Vos W.M."/>
            <person name="Barrangou R."/>
            <person name="Klaenhammer T.R."/>
            <person name="Caufield P.W."/>
            <person name="Cui Y."/>
            <person name="Zhang H."/>
            <person name="O'Toole P.W."/>
        </authorList>
    </citation>
    <scope>NUCLEOTIDE SEQUENCE [LARGE SCALE GENOMIC DNA]</scope>
    <source>
        <strain evidence="2 3">DSM 19972</strain>
    </source>
</reference>
<gene>
    <name evidence="2" type="ORF">FD46_GL001639</name>
</gene>
<comment type="caution">
    <text evidence="2">The sequence shown here is derived from an EMBL/GenBank/DDBJ whole genome shotgun (WGS) entry which is preliminary data.</text>
</comment>
<evidence type="ECO:0000313" key="3">
    <source>
        <dbReference type="Proteomes" id="UP000051686"/>
    </source>
</evidence>
<dbReference type="GO" id="GO:0003700">
    <property type="term" value="F:DNA-binding transcription factor activity"/>
    <property type="evidence" value="ECO:0007669"/>
    <property type="project" value="InterPro"/>
</dbReference>
<dbReference type="Gene3D" id="1.10.10.10">
    <property type="entry name" value="Winged helix-like DNA-binding domain superfamily/Winged helix DNA-binding domain"/>
    <property type="match status" value="1"/>
</dbReference>
<dbReference type="SUPFAM" id="SSF46689">
    <property type="entry name" value="Homeodomain-like"/>
    <property type="match status" value="1"/>
</dbReference>
<organism evidence="2 3">
    <name type="scientific">Liquorilactobacillus oeni DSM 19972</name>
    <dbReference type="NCBI Taxonomy" id="1423777"/>
    <lineage>
        <taxon>Bacteria</taxon>
        <taxon>Bacillati</taxon>
        <taxon>Bacillota</taxon>
        <taxon>Bacilli</taxon>
        <taxon>Lactobacillales</taxon>
        <taxon>Lactobacillaceae</taxon>
        <taxon>Liquorilactobacillus</taxon>
    </lineage>
</organism>
<dbReference type="Proteomes" id="UP000051686">
    <property type="component" value="Unassembled WGS sequence"/>
</dbReference>
<dbReference type="PROSITE" id="PS51071">
    <property type="entry name" value="HTH_RPIR"/>
    <property type="match status" value="1"/>
</dbReference>
<sequence length="267" mass="30504">MEDILFVIKDKKTKFTKKEGILAAYVTVHYRNVPEMSVQKLAKEAGVSAATVVRFCHTIGLKGYFQLKLLLMQLKENIDSYGEIKKGESVQQVIKKLEQQSSNALNLTIKALDPHVVESLIDQLHESSAVYLYSAHNSELITSYIQQKLELLKIPVIKTASYKNAMGYLEQAPQKSVFVYICELIKTQEVKQLFTIARKKEIHSVMLTTNQNTAKLQLAETVLLTKNIKKSSFYPQFTTVIEMQFFMAQVIFYGYLAKYGDEVKKKK</sequence>
<dbReference type="Gene3D" id="3.40.50.10490">
    <property type="entry name" value="Glucose-6-phosphate isomerase like protein, domain 1"/>
    <property type="match status" value="1"/>
</dbReference>